<proteinExistence type="predicted"/>
<evidence type="ECO:0000313" key="3">
    <source>
        <dbReference type="EMBL" id="MBB5070435.1"/>
    </source>
</evidence>
<name>A0A840NK75_9PSEU</name>
<evidence type="ECO:0000256" key="1">
    <source>
        <dbReference type="SAM" id="MobiDB-lite"/>
    </source>
</evidence>
<dbReference type="SMART" id="SM00858">
    <property type="entry name" value="SAF"/>
    <property type="match status" value="1"/>
</dbReference>
<evidence type="ECO:0000313" key="4">
    <source>
        <dbReference type="Proteomes" id="UP000580474"/>
    </source>
</evidence>
<comment type="caution">
    <text evidence="3">The sequence shown here is derived from an EMBL/GenBank/DDBJ whole genome shotgun (WGS) entry which is preliminary data.</text>
</comment>
<dbReference type="EMBL" id="JACHIV010000001">
    <property type="protein sequence ID" value="MBB5070435.1"/>
    <property type="molecule type" value="Genomic_DNA"/>
</dbReference>
<evidence type="ECO:0000259" key="2">
    <source>
        <dbReference type="SMART" id="SM00858"/>
    </source>
</evidence>
<feature type="region of interest" description="Disordered" evidence="1">
    <location>
        <begin position="122"/>
        <end position="145"/>
    </location>
</feature>
<reference evidence="3 4" key="1">
    <citation type="submission" date="2020-08" db="EMBL/GenBank/DDBJ databases">
        <title>Sequencing the genomes of 1000 actinobacteria strains.</title>
        <authorList>
            <person name="Klenk H.-P."/>
        </authorList>
    </citation>
    <scope>NUCLEOTIDE SEQUENCE [LARGE SCALE GENOMIC DNA]</scope>
    <source>
        <strain evidence="3 4">DSM 45582</strain>
    </source>
</reference>
<sequence length="193" mass="19418">MWFTAGLLMAGAVVGNAVLIGQMSGREPVLVLARDVAWGQPVSGDDVKTVDLPVEVGAFAVREVAQAGIVGQVAGRNLHAGDLLAPDDLAAQAVPGPGQWVLGLRLEPGRYPARGLAPNDPIAVHPAPDEGVSSGSGTQQSGQEFPARVVHVSPPDADGAITADVLIPESTAPAAVEAAVGGAQVSLLGPPQK</sequence>
<dbReference type="Pfam" id="PF08666">
    <property type="entry name" value="SAF"/>
    <property type="match status" value="1"/>
</dbReference>
<dbReference type="AlphaFoldDB" id="A0A840NK75"/>
<feature type="compositionally biased region" description="Low complexity" evidence="1">
    <location>
        <begin position="131"/>
        <end position="143"/>
    </location>
</feature>
<organism evidence="3 4">
    <name type="scientific">Saccharopolyspora gloriosae</name>
    <dbReference type="NCBI Taxonomy" id="455344"/>
    <lineage>
        <taxon>Bacteria</taxon>
        <taxon>Bacillati</taxon>
        <taxon>Actinomycetota</taxon>
        <taxon>Actinomycetes</taxon>
        <taxon>Pseudonocardiales</taxon>
        <taxon>Pseudonocardiaceae</taxon>
        <taxon>Saccharopolyspora</taxon>
    </lineage>
</organism>
<keyword evidence="4" id="KW-1185">Reference proteome</keyword>
<accession>A0A840NK75</accession>
<dbReference type="InterPro" id="IPR013974">
    <property type="entry name" value="SAF"/>
</dbReference>
<dbReference type="Proteomes" id="UP000580474">
    <property type="component" value="Unassembled WGS sequence"/>
</dbReference>
<gene>
    <name evidence="3" type="ORF">BJ969_003523</name>
</gene>
<protein>
    <recommendedName>
        <fullName evidence="2">SAF domain-containing protein</fullName>
    </recommendedName>
</protein>
<dbReference type="RefSeq" id="WP_184479964.1">
    <property type="nucleotide sequence ID" value="NZ_JACHIV010000001.1"/>
</dbReference>
<feature type="domain" description="SAF" evidence="2">
    <location>
        <begin position="27"/>
        <end position="90"/>
    </location>
</feature>
<dbReference type="CDD" id="cd11614">
    <property type="entry name" value="SAF_CpaB_FlgA_like"/>
    <property type="match status" value="1"/>
</dbReference>